<evidence type="ECO:0000313" key="1">
    <source>
        <dbReference type="EMBL" id="KKW41697.1"/>
    </source>
</evidence>
<proteinExistence type="predicted"/>
<dbReference type="Proteomes" id="UP000033870">
    <property type="component" value="Unassembled WGS sequence"/>
</dbReference>
<organism evidence="1 2">
    <name type="scientific">Candidatus Magasanikbacteria bacterium GW2011_GWA2_56_11</name>
    <dbReference type="NCBI Taxonomy" id="1619044"/>
    <lineage>
        <taxon>Bacteria</taxon>
        <taxon>Candidatus Magasanikiibacteriota</taxon>
    </lineage>
</organism>
<accession>A0A0G2AKD9</accession>
<dbReference type="SUPFAM" id="SSF55729">
    <property type="entry name" value="Acyl-CoA N-acyltransferases (Nat)"/>
    <property type="match status" value="1"/>
</dbReference>
<dbReference type="STRING" id="1619044.UY92_C0014G0022"/>
<protein>
    <recommendedName>
        <fullName evidence="3">N-end rule aminoacyl transferase C-terminal domain-containing protein</fullName>
    </recommendedName>
</protein>
<evidence type="ECO:0000313" key="2">
    <source>
        <dbReference type="Proteomes" id="UP000033870"/>
    </source>
</evidence>
<reference evidence="1 2" key="1">
    <citation type="journal article" date="2015" name="Nature">
        <title>rRNA introns, odd ribosomes, and small enigmatic genomes across a large radiation of phyla.</title>
        <authorList>
            <person name="Brown C.T."/>
            <person name="Hug L.A."/>
            <person name="Thomas B.C."/>
            <person name="Sharon I."/>
            <person name="Castelle C.J."/>
            <person name="Singh A."/>
            <person name="Wilkins M.J."/>
            <person name="Williams K.H."/>
            <person name="Banfield J.F."/>
        </authorList>
    </citation>
    <scope>NUCLEOTIDE SEQUENCE [LARGE SCALE GENOMIC DNA]</scope>
</reference>
<dbReference type="AlphaFoldDB" id="A0A0G2AKD9"/>
<evidence type="ECO:0008006" key="3">
    <source>
        <dbReference type="Google" id="ProtNLM"/>
    </source>
</evidence>
<comment type="caution">
    <text evidence="1">The sequence shown here is derived from an EMBL/GenBank/DDBJ whole genome shotgun (WGS) entry which is preliminary data.</text>
</comment>
<gene>
    <name evidence="1" type="ORF">UY92_C0014G0022</name>
</gene>
<dbReference type="InterPro" id="IPR016181">
    <property type="entry name" value="Acyl_CoA_acyltransferase"/>
</dbReference>
<sequence>MGEYLKWDEYVLRDFSAPAVSAKYDEGYVFTRIGKGIMDQTRSLRVELSKFELSSENRRILKKTTDLTASPVPLPYTAYDWKIGKLAKDFYEQKFGAGTFSANKIKELLTDPDKSNFNRLFVYTLPAETVGYCIAYENEDLLHYCYPFYNLDAGQPNLGMGMMLRAVLYAQGIGKKYVYLGSAQRAGDTYKLQFAGLEWFDRTAWRTDSQELKKLLT</sequence>
<dbReference type="EMBL" id="LCRX01000014">
    <property type="protein sequence ID" value="KKW41697.1"/>
    <property type="molecule type" value="Genomic_DNA"/>
</dbReference>
<name>A0A0G2AKD9_9BACT</name>